<evidence type="ECO:0000313" key="8">
    <source>
        <dbReference type="Proteomes" id="UP001345013"/>
    </source>
</evidence>
<dbReference type="PANTHER" id="PTHR15910:SF1">
    <property type="entry name" value="ARCHAEMETZINCIN-2"/>
    <property type="match status" value="1"/>
</dbReference>
<comment type="caution">
    <text evidence="7">The sequence shown here is derived from an EMBL/GenBank/DDBJ whole genome shotgun (WGS) entry which is preliminary data.</text>
</comment>
<keyword evidence="3" id="KW-0479">Metal-binding</keyword>
<evidence type="ECO:0000256" key="2">
    <source>
        <dbReference type="ARBA" id="ARBA00022670"/>
    </source>
</evidence>
<name>A0ABR0K026_9EURO</name>
<evidence type="ECO:0000256" key="4">
    <source>
        <dbReference type="ARBA" id="ARBA00022801"/>
    </source>
</evidence>
<comment type="cofactor">
    <cofactor evidence="1">
        <name>Zn(2+)</name>
        <dbReference type="ChEBI" id="CHEBI:29105"/>
    </cofactor>
</comment>
<dbReference type="CDD" id="cd11375">
    <property type="entry name" value="Peptidase_M54"/>
    <property type="match status" value="1"/>
</dbReference>
<dbReference type="PANTHER" id="PTHR15910">
    <property type="entry name" value="ARCHAEMETZINCIN"/>
    <property type="match status" value="1"/>
</dbReference>
<evidence type="ECO:0000256" key="6">
    <source>
        <dbReference type="ARBA" id="ARBA00023049"/>
    </source>
</evidence>
<dbReference type="Pfam" id="PF07998">
    <property type="entry name" value="Peptidase_M54"/>
    <property type="match status" value="1"/>
</dbReference>
<keyword evidence="5" id="KW-0862">Zinc</keyword>
<keyword evidence="2" id="KW-0645">Protease</keyword>
<protein>
    <submittedName>
        <fullName evidence="7">Uncharacterized protein</fullName>
    </submittedName>
</protein>
<evidence type="ECO:0000256" key="3">
    <source>
        <dbReference type="ARBA" id="ARBA00022723"/>
    </source>
</evidence>
<accession>A0ABR0K026</accession>
<dbReference type="Gene3D" id="3.40.390.10">
    <property type="entry name" value="Collagenase (Catalytic Domain)"/>
    <property type="match status" value="1"/>
</dbReference>
<sequence>MSTKTRITSRLNLNDVLDHAIAILPEDAYCLILLVDHDLYEDDDDDFCCGRAYGGSRICVVSSAQYQPALDAWHGLKTEEGHFWPGSHCAEFVDAACGAPSKAASLNKRKAKAVEEKSALGEKQRRPGRSASDAIVIDSSMVEDNGDIDRSTPLEEALAAHRASMERHMPSEGGLMSLYLRRLTLTASHELLHCFGLDHCVYHACVMQSTASIMEDSRQPPYLCPVCENKLARALWDIQST</sequence>
<gene>
    <name evidence="7" type="ORF">LTR24_009014</name>
</gene>
<proteinExistence type="predicted"/>
<organism evidence="7 8">
    <name type="scientific">Lithohypha guttulata</name>
    <dbReference type="NCBI Taxonomy" id="1690604"/>
    <lineage>
        <taxon>Eukaryota</taxon>
        <taxon>Fungi</taxon>
        <taxon>Dikarya</taxon>
        <taxon>Ascomycota</taxon>
        <taxon>Pezizomycotina</taxon>
        <taxon>Eurotiomycetes</taxon>
        <taxon>Chaetothyriomycetidae</taxon>
        <taxon>Chaetothyriales</taxon>
        <taxon>Trichomeriaceae</taxon>
        <taxon>Lithohypha</taxon>
    </lineage>
</organism>
<keyword evidence="8" id="KW-1185">Reference proteome</keyword>
<keyword evidence="4" id="KW-0378">Hydrolase</keyword>
<dbReference type="InterPro" id="IPR024079">
    <property type="entry name" value="MetalloPept_cat_dom_sf"/>
</dbReference>
<evidence type="ECO:0000256" key="1">
    <source>
        <dbReference type="ARBA" id="ARBA00001947"/>
    </source>
</evidence>
<dbReference type="EMBL" id="JAVRRG010000177">
    <property type="protein sequence ID" value="KAK5079705.1"/>
    <property type="molecule type" value="Genomic_DNA"/>
</dbReference>
<keyword evidence="6" id="KW-0482">Metalloprotease</keyword>
<reference evidence="7 8" key="1">
    <citation type="submission" date="2023-08" db="EMBL/GenBank/DDBJ databases">
        <title>Black Yeasts Isolated from many extreme environments.</title>
        <authorList>
            <person name="Coleine C."/>
            <person name="Stajich J.E."/>
            <person name="Selbmann L."/>
        </authorList>
    </citation>
    <scope>NUCLEOTIDE SEQUENCE [LARGE SCALE GENOMIC DNA]</scope>
    <source>
        <strain evidence="7 8">CCFEE 5885</strain>
    </source>
</reference>
<dbReference type="InterPro" id="IPR012962">
    <property type="entry name" value="Pept_M54_archaemetzincn"/>
</dbReference>
<dbReference type="Proteomes" id="UP001345013">
    <property type="component" value="Unassembled WGS sequence"/>
</dbReference>
<dbReference type="SUPFAM" id="SSF55486">
    <property type="entry name" value="Metalloproteases ('zincins'), catalytic domain"/>
    <property type="match status" value="1"/>
</dbReference>
<evidence type="ECO:0000256" key="5">
    <source>
        <dbReference type="ARBA" id="ARBA00022833"/>
    </source>
</evidence>
<evidence type="ECO:0000313" key="7">
    <source>
        <dbReference type="EMBL" id="KAK5079705.1"/>
    </source>
</evidence>